<proteinExistence type="predicted"/>
<gene>
    <name evidence="2" type="ORF">Q649_00531</name>
</gene>
<name>W3TYH7_BARQI</name>
<dbReference type="Proteomes" id="UP000018945">
    <property type="component" value="Unassembled WGS sequence"/>
</dbReference>
<dbReference type="AlphaFoldDB" id="W3TYH7"/>
<evidence type="ECO:0000256" key="1">
    <source>
        <dbReference type="SAM" id="Phobius"/>
    </source>
</evidence>
<comment type="caution">
    <text evidence="2">The sequence shown here is derived from an EMBL/GenBank/DDBJ whole genome shotgun (WGS) entry which is preliminary data.</text>
</comment>
<organism evidence="2 3">
    <name type="scientific">Bartonella quintana JK 73</name>
    <dbReference type="NCBI Taxonomy" id="1402976"/>
    <lineage>
        <taxon>Bacteria</taxon>
        <taxon>Pseudomonadati</taxon>
        <taxon>Pseudomonadota</taxon>
        <taxon>Alphaproteobacteria</taxon>
        <taxon>Hyphomicrobiales</taxon>
        <taxon>Bartonellaceae</taxon>
        <taxon>Bartonella</taxon>
    </lineage>
</organism>
<dbReference type="HOGENOM" id="CLU_2950938_0_0_5"/>
<keyword evidence="1" id="KW-0472">Membrane</keyword>
<feature type="transmembrane region" description="Helical" evidence="1">
    <location>
        <begin position="37"/>
        <end position="55"/>
    </location>
</feature>
<dbReference type="EMBL" id="AZZX01000009">
    <property type="protein sequence ID" value="ETS15593.1"/>
    <property type="molecule type" value="Genomic_DNA"/>
</dbReference>
<sequence length="59" mass="6737">MNFVVCTLQIKEHSLHKNSVIKSINQKNERTKNTNAYKIWAFCSIALIILFTLGLKANS</sequence>
<keyword evidence="1" id="KW-1133">Transmembrane helix</keyword>
<protein>
    <submittedName>
        <fullName evidence="2">Uncharacterized protein</fullName>
    </submittedName>
</protein>
<keyword evidence="1" id="KW-0812">Transmembrane</keyword>
<evidence type="ECO:0000313" key="2">
    <source>
        <dbReference type="EMBL" id="ETS15593.1"/>
    </source>
</evidence>
<evidence type="ECO:0000313" key="3">
    <source>
        <dbReference type="Proteomes" id="UP000018945"/>
    </source>
</evidence>
<reference evidence="2 3" key="1">
    <citation type="submission" date="2013-12" db="EMBL/GenBank/DDBJ databases">
        <title>The Genome Sequence of Bartonella quintana JK 73.</title>
        <authorList>
            <consortium name="The Broad Institute Genomics Platform"/>
            <consortium name="The Broad Institute Genome Sequencing Center for Infectious Disease"/>
            <person name="Feldgarden M."/>
            <person name="Kirby J."/>
            <person name="Birtles R."/>
            <person name="Dasch G."/>
            <person name="Hendrix L."/>
            <person name="Koehler J."/>
            <person name="Kosoy M."/>
            <person name="Young S."/>
            <person name="Zeng Q."/>
            <person name="Gargeya S."/>
            <person name="Fitzgerald M."/>
            <person name="Abouelleil A."/>
            <person name="Alvarado L."/>
            <person name="Chapman S.B."/>
            <person name="Gainer-Dewar J."/>
            <person name="Goldberg J."/>
            <person name="Griggs A."/>
            <person name="Gujja S."/>
            <person name="Hansen M."/>
            <person name="Howarth C."/>
            <person name="Imamovic A."/>
            <person name="Ireland A."/>
            <person name="Larimer J."/>
            <person name="McCowan C."/>
            <person name="Murphy C."/>
            <person name="Pearson M."/>
            <person name="Poon T.W."/>
            <person name="Priest M."/>
            <person name="Roberts A."/>
            <person name="Saif S."/>
            <person name="Shea T."/>
            <person name="Sykes S."/>
            <person name="Wortman J."/>
            <person name="Nusbaum C."/>
            <person name="Birren B."/>
        </authorList>
    </citation>
    <scope>NUCLEOTIDE SEQUENCE [LARGE SCALE GENOMIC DNA]</scope>
    <source>
        <strain evidence="2 3">JK 73</strain>
    </source>
</reference>
<accession>W3TYH7</accession>